<keyword evidence="4 7" id="KW-0597">Phosphoprotein</keyword>
<dbReference type="Gene3D" id="3.20.140.10">
    <property type="entry name" value="nicotinate phosphoribosyltransferase"/>
    <property type="match status" value="1"/>
</dbReference>
<dbReference type="PIRSF" id="PIRSF000484">
    <property type="entry name" value="NAPRT"/>
    <property type="match status" value="1"/>
</dbReference>
<dbReference type="Proteomes" id="UP000250242">
    <property type="component" value="Unassembled WGS sequence"/>
</dbReference>
<dbReference type="NCBIfam" id="TIGR01514">
    <property type="entry name" value="NAPRTase"/>
    <property type="match status" value="1"/>
</dbReference>
<feature type="domain" description="Nicotinate phosphoribosyltransferase N-terminal" evidence="10">
    <location>
        <begin position="7"/>
        <end position="127"/>
    </location>
</feature>
<evidence type="ECO:0000259" key="9">
    <source>
        <dbReference type="Pfam" id="PF04095"/>
    </source>
</evidence>
<name>A0A2X1UIL3_9BURK</name>
<dbReference type="SUPFAM" id="SSF51690">
    <property type="entry name" value="Nicotinate/Quinolinate PRTase C-terminal domain-like"/>
    <property type="match status" value="1"/>
</dbReference>
<dbReference type="RefSeq" id="WP_113062173.1">
    <property type="nucleotide sequence ID" value="NZ_UATH01000001.1"/>
</dbReference>
<feature type="domain" description="Nicotinate/nicotinamide phosphoribosyltransferase" evidence="9">
    <location>
        <begin position="164"/>
        <end position="390"/>
    </location>
</feature>
<evidence type="ECO:0000256" key="5">
    <source>
        <dbReference type="ARBA" id="ARBA00022598"/>
    </source>
</evidence>
<dbReference type="HAMAP" id="MF_00570">
    <property type="entry name" value="NAPRTase"/>
    <property type="match status" value="1"/>
</dbReference>
<evidence type="ECO:0000256" key="1">
    <source>
        <dbReference type="ARBA" id="ARBA00004952"/>
    </source>
</evidence>
<dbReference type="InterPro" id="IPR007229">
    <property type="entry name" value="Nic_PRibTrfase-Fam"/>
</dbReference>
<dbReference type="InterPro" id="IPR040727">
    <property type="entry name" value="NAPRTase_N"/>
</dbReference>
<keyword evidence="11" id="KW-0808">Transferase</keyword>
<dbReference type="Pfam" id="PF04095">
    <property type="entry name" value="NAPRTase"/>
    <property type="match status" value="1"/>
</dbReference>
<dbReference type="InterPro" id="IPR041525">
    <property type="entry name" value="N/Namide_PRibTrfase"/>
</dbReference>
<dbReference type="PANTHER" id="PTHR11098:SF1">
    <property type="entry name" value="NICOTINATE PHOSPHORIBOSYLTRANSFERASE"/>
    <property type="match status" value="1"/>
</dbReference>
<evidence type="ECO:0000256" key="3">
    <source>
        <dbReference type="ARBA" id="ARBA00013236"/>
    </source>
</evidence>
<comment type="similarity">
    <text evidence="2 7 8">Belongs to the NAPRTase family.</text>
</comment>
<evidence type="ECO:0000313" key="12">
    <source>
        <dbReference type="Proteomes" id="UP000250242"/>
    </source>
</evidence>
<protein>
    <recommendedName>
        <fullName evidence="3 7">Nicotinate phosphoribosyltransferase</fullName>
        <shortName evidence="7">NAPRTase</shortName>
        <ecNumber evidence="3 7">6.3.4.21</ecNumber>
    </recommendedName>
</protein>
<evidence type="ECO:0000256" key="7">
    <source>
        <dbReference type="HAMAP-Rule" id="MF_00570"/>
    </source>
</evidence>
<dbReference type="InterPro" id="IPR036068">
    <property type="entry name" value="Nicotinate_pribotase-like_C"/>
</dbReference>
<comment type="function">
    <text evidence="7 8">Catalyzes the synthesis of beta-nicotinate D-ribonucleotide from nicotinate and 5-phospho-D-ribose 1-phosphate at the expense of ATP.</text>
</comment>
<organism evidence="11 12">
    <name type="scientific">Oligella urethralis</name>
    <dbReference type="NCBI Taxonomy" id="90245"/>
    <lineage>
        <taxon>Bacteria</taxon>
        <taxon>Pseudomonadati</taxon>
        <taxon>Pseudomonadota</taxon>
        <taxon>Betaproteobacteria</taxon>
        <taxon>Burkholderiales</taxon>
        <taxon>Alcaligenaceae</taxon>
        <taxon>Oligella</taxon>
    </lineage>
</organism>
<accession>A0A2X1UIL3</accession>
<evidence type="ECO:0000256" key="6">
    <source>
        <dbReference type="ARBA" id="ARBA00022642"/>
    </source>
</evidence>
<feature type="modified residue" description="Phosphohistidine; by autocatalysis" evidence="7">
    <location>
        <position position="217"/>
    </location>
</feature>
<keyword evidence="5 7" id="KW-0436">Ligase</keyword>
<dbReference type="AlphaFoldDB" id="A0A2X1UIL3"/>
<dbReference type="NCBIfam" id="NF003704">
    <property type="entry name" value="PRK05321.1"/>
    <property type="match status" value="1"/>
</dbReference>
<keyword evidence="6 7" id="KW-0662">Pyridine nucleotide biosynthesis</keyword>
<dbReference type="GO" id="GO:0016757">
    <property type="term" value="F:glycosyltransferase activity"/>
    <property type="evidence" value="ECO:0007669"/>
    <property type="project" value="UniProtKB-KW"/>
</dbReference>
<comment type="catalytic activity">
    <reaction evidence="7 8">
        <text>5-phospho-alpha-D-ribose 1-diphosphate + nicotinate + ATP + H2O = nicotinate beta-D-ribonucleotide + ADP + phosphate + diphosphate</text>
        <dbReference type="Rhea" id="RHEA:36163"/>
        <dbReference type="ChEBI" id="CHEBI:15377"/>
        <dbReference type="ChEBI" id="CHEBI:30616"/>
        <dbReference type="ChEBI" id="CHEBI:32544"/>
        <dbReference type="ChEBI" id="CHEBI:33019"/>
        <dbReference type="ChEBI" id="CHEBI:43474"/>
        <dbReference type="ChEBI" id="CHEBI:57502"/>
        <dbReference type="ChEBI" id="CHEBI:58017"/>
        <dbReference type="ChEBI" id="CHEBI:456216"/>
        <dbReference type="EC" id="6.3.4.21"/>
    </reaction>
</comment>
<sequence>MIINSLLDTDLYKFSMMQVVLHQFPAAHAEYRFKCRNDNVNLRPYIDEIREEVRHLCSLRFKQDELDYLRSLRFIKSDFVDFLGLFQLSERHFFIGEGDSPNEISIEAKGPWLHTILFEIPVLAIVNEVYFRNNYPSMDLAEGRRRLQSKIEQVHAFDPEAAFFRLAEYGTRRRFSREWHYEVVRTLCEQMGQCFVGTSNVLLAREYDTLPLGTMGHEYLQACQALGPRLRDSQIFAFERWAREYRGDLGIALSDVYGLDAFLRDFDLYFCKLFDGARHDSGDPFEWGERMLAHYQSHRVDPKNKSLIFSDGLDIPLAMKIAERFKDRCKTSFGIGTNLTNDMGVPALQIVMKMVRCNGQPVAKISDEPSKTMCDDPAYLAYLRHVFNMPTPDEAATIARDAG</sequence>
<dbReference type="GO" id="GO:0005829">
    <property type="term" value="C:cytosol"/>
    <property type="evidence" value="ECO:0007669"/>
    <property type="project" value="TreeGrafter"/>
</dbReference>
<dbReference type="CDD" id="cd01401">
    <property type="entry name" value="PncB_like"/>
    <property type="match status" value="1"/>
</dbReference>
<dbReference type="EMBL" id="UATH01000001">
    <property type="protein sequence ID" value="SPY07048.1"/>
    <property type="molecule type" value="Genomic_DNA"/>
</dbReference>
<evidence type="ECO:0000256" key="2">
    <source>
        <dbReference type="ARBA" id="ARBA00010897"/>
    </source>
</evidence>
<comment type="PTM">
    <text evidence="7 8">Transiently phosphorylated on a His residue during the reaction cycle. Phosphorylation strongly increases the affinity for substrates and increases the rate of nicotinate D-ribonucleotide production. Dephosphorylation regenerates the low-affinity form of the enzyme, leading to product release.</text>
</comment>
<evidence type="ECO:0000256" key="4">
    <source>
        <dbReference type="ARBA" id="ARBA00022553"/>
    </source>
</evidence>
<dbReference type="UniPathway" id="UPA00253">
    <property type="reaction ID" value="UER00457"/>
</dbReference>
<dbReference type="PANTHER" id="PTHR11098">
    <property type="entry name" value="NICOTINATE PHOSPHORIBOSYLTRANSFERASE"/>
    <property type="match status" value="1"/>
</dbReference>
<dbReference type="InterPro" id="IPR006406">
    <property type="entry name" value="Nic_PRibTrfase"/>
</dbReference>
<gene>
    <name evidence="11" type="primary">pncB2</name>
    <name evidence="7" type="synonym">pncB</name>
    <name evidence="11" type="ORF">NCTC11009_00237</name>
</gene>
<dbReference type="Pfam" id="PF17767">
    <property type="entry name" value="NAPRTase_N"/>
    <property type="match status" value="1"/>
</dbReference>
<keyword evidence="11" id="KW-0328">Glycosyltransferase</keyword>
<dbReference type="EC" id="6.3.4.21" evidence="3 7"/>
<evidence type="ECO:0000313" key="11">
    <source>
        <dbReference type="EMBL" id="SPY07048.1"/>
    </source>
</evidence>
<reference evidence="11 12" key="1">
    <citation type="submission" date="2018-06" db="EMBL/GenBank/DDBJ databases">
        <authorList>
            <consortium name="Pathogen Informatics"/>
            <person name="Doyle S."/>
        </authorList>
    </citation>
    <scope>NUCLEOTIDE SEQUENCE [LARGE SCALE GENOMIC DNA]</scope>
    <source>
        <strain evidence="11 12">NCTC11009</strain>
    </source>
</reference>
<dbReference type="GO" id="GO:0034355">
    <property type="term" value="P:NAD+ biosynthetic process via the salvage pathway"/>
    <property type="evidence" value="ECO:0007669"/>
    <property type="project" value="TreeGrafter"/>
</dbReference>
<dbReference type="GO" id="GO:0004516">
    <property type="term" value="F:nicotinate phosphoribosyltransferase activity"/>
    <property type="evidence" value="ECO:0007669"/>
    <property type="project" value="UniProtKB-UniRule"/>
</dbReference>
<evidence type="ECO:0000259" key="10">
    <source>
        <dbReference type="Pfam" id="PF17767"/>
    </source>
</evidence>
<proteinExistence type="inferred from homology"/>
<dbReference type="SUPFAM" id="SSF54675">
    <property type="entry name" value="Nicotinate/Quinolinate PRTase N-terminal domain-like"/>
    <property type="match status" value="1"/>
</dbReference>
<evidence type="ECO:0000256" key="8">
    <source>
        <dbReference type="RuleBase" id="RU003838"/>
    </source>
</evidence>
<comment type="pathway">
    <text evidence="1 7 8">Cofactor biosynthesis; NAD(+) biosynthesis; nicotinate D-ribonucleotide from nicotinate: step 1/1.</text>
</comment>